<evidence type="ECO:0000313" key="1">
    <source>
        <dbReference type="EMBL" id="SFQ57184.1"/>
    </source>
</evidence>
<dbReference type="RefSeq" id="WP_234795108.1">
    <property type="nucleotide sequence ID" value="NZ_FOXS01000004.1"/>
</dbReference>
<dbReference type="STRING" id="1227077.SAMN04515668_3004"/>
<dbReference type="Pfam" id="PF02585">
    <property type="entry name" value="PIG-L"/>
    <property type="match status" value="1"/>
</dbReference>
<dbReference type="SUPFAM" id="SSF102588">
    <property type="entry name" value="LmbE-like"/>
    <property type="match status" value="1"/>
</dbReference>
<dbReference type="PANTHER" id="PTHR12993">
    <property type="entry name" value="N-ACETYLGLUCOSAMINYL-PHOSPHATIDYLINOSITOL DE-N-ACETYLASE-RELATED"/>
    <property type="match status" value="1"/>
</dbReference>
<dbReference type="Gene3D" id="3.40.50.10320">
    <property type="entry name" value="LmbE-like"/>
    <property type="match status" value="1"/>
</dbReference>
<dbReference type="AlphaFoldDB" id="A0A1I5ZL42"/>
<sequence>MPAIALPSDSYPVRPASYVAALGSVVVVAPHPDDEALGCGGLLALLRRAGQPVAAVLVSDGTMSHPNSVHFPALARQAVREAEFREALALLGVTAEPLLLGLPDSRVPAAPQDPGFAEAAAQLAAFLKTHQATTVLVPWRRDPHPDHRATSLLVQAALAAMAHPPHRLEYVVWAWERAGAEDLPTATDGVRGFRLDVGEAIAAKQQAIAAHRSQVAPGVFTDDPDGFLLSAQMLAHFAGPYEVYFEVLDS</sequence>
<dbReference type="EMBL" id="FOXS01000004">
    <property type="protein sequence ID" value="SFQ57184.1"/>
    <property type="molecule type" value="Genomic_DNA"/>
</dbReference>
<organism evidence="1 2">
    <name type="scientific">Hymenobacter arizonensis</name>
    <name type="common">Siccationidurans arizonensis</name>
    <dbReference type="NCBI Taxonomy" id="1227077"/>
    <lineage>
        <taxon>Bacteria</taxon>
        <taxon>Pseudomonadati</taxon>
        <taxon>Bacteroidota</taxon>
        <taxon>Cytophagia</taxon>
        <taxon>Cytophagales</taxon>
        <taxon>Hymenobacteraceae</taxon>
        <taxon>Hymenobacter</taxon>
    </lineage>
</organism>
<dbReference type="InterPro" id="IPR024078">
    <property type="entry name" value="LmbE-like_dom_sf"/>
</dbReference>
<dbReference type="Proteomes" id="UP000199029">
    <property type="component" value="Unassembled WGS sequence"/>
</dbReference>
<keyword evidence="2" id="KW-1185">Reference proteome</keyword>
<protein>
    <submittedName>
        <fullName evidence="1">N-acetylglucosaminyl deacetylase, LmbE family</fullName>
    </submittedName>
</protein>
<evidence type="ECO:0000313" key="2">
    <source>
        <dbReference type="Proteomes" id="UP000199029"/>
    </source>
</evidence>
<dbReference type="PANTHER" id="PTHR12993:SF29">
    <property type="entry name" value="BLR3841 PROTEIN"/>
    <property type="match status" value="1"/>
</dbReference>
<reference evidence="2" key="1">
    <citation type="submission" date="2016-10" db="EMBL/GenBank/DDBJ databases">
        <authorList>
            <person name="Varghese N."/>
            <person name="Submissions S."/>
        </authorList>
    </citation>
    <scope>NUCLEOTIDE SEQUENCE [LARGE SCALE GENOMIC DNA]</scope>
    <source>
        <strain evidence="2">OR362-8,ATCC BAA-1266,JCM 13504</strain>
    </source>
</reference>
<proteinExistence type="predicted"/>
<gene>
    <name evidence="1" type="ORF">SAMN04515668_3004</name>
</gene>
<name>A0A1I5ZL42_HYMAR</name>
<dbReference type="InterPro" id="IPR003737">
    <property type="entry name" value="GlcNAc_PI_deacetylase-related"/>
</dbReference>
<accession>A0A1I5ZL42</accession>
<dbReference type="GO" id="GO:0016811">
    <property type="term" value="F:hydrolase activity, acting on carbon-nitrogen (but not peptide) bonds, in linear amides"/>
    <property type="evidence" value="ECO:0007669"/>
    <property type="project" value="TreeGrafter"/>
</dbReference>